<evidence type="ECO:0000256" key="6">
    <source>
        <dbReference type="ARBA" id="ARBA00023163"/>
    </source>
</evidence>
<evidence type="ECO:0000256" key="8">
    <source>
        <dbReference type="SAM" id="MobiDB-lite"/>
    </source>
</evidence>
<evidence type="ECO:0000313" key="11">
    <source>
        <dbReference type="Proteomes" id="UP000750334"/>
    </source>
</evidence>
<feature type="region of interest" description="Disordered" evidence="8">
    <location>
        <begin position="444"/>
        <end position="467"/>
    </location>
</feature>
<dbReference type="InterPro" id="IPR036864">
    <property type="entry name" value="Zn2-C6_fun-type_DNA-bd_sf"/>
</dbReference>
<keyword evidence="11" id="KW-1185">Reference proteome</keyword>
<evidence type="ECO:0000256" key="1">
    <source>
        <dbReference type="ARBA" id="ARBA00004123"/>
    </source>
</evidence>
<feature type="compositionally biased region" description="Low complexity" evidence="8">
    <location>
        <begin position="444"/>
        <end position="459"/>
    </location>
</feature>
<feature type="region of interest" description="Disordered" evidence="8">
    <location>
        <begin position="1"/>
        <end position="68"/>
    </location>
</feature>
<dbReference type="SMART" id="SM00066">
    <property type="entry name" value="GAL4"/>
    <property type="match status" value="1"/>
</dbReference>
<comment type="caution">
    <text evidence="10">The sequence shown here is derived from an EMBL/GenBank/DDBJ whole genome shotgun (WGS) entry which is preliminary data.</text>
</comment>
<keyword evidence="7" id="KW-0539">Nucleus</keyword>
<evidence type="ECO:0000256" key="4">
    <source>
        <dbReference type="ARBA" id="ARBA00023015"/>
    </source>
</evidence>
<dbReference type="InterPro" id="IPR051089">
    <property type="entry name" value="prtT"/>
</dbReference>
<dbReference type="OrthoDB" id="2341546at2759"/>
<dbReference type="GO" id="GO:0001216">
    <property type="term" value="F:DNA-binding transcription activator activity"/>
    <property type="evidence" value="ECO:0007669"/>
    <property type="project" value="UniProtKB-ARBA"/>
</dbReference>
<dbReference type="EMBL" id="PUHR01000050">
    <property type="protein sequence ID" value="KAG0669087.1"/>
    <property type="molecule type" value="Genomic_DNA"/>
</dbReference>
<evidence type="ECO:0000259" key="9">
    <source>
        <dbReference type="PROSITE" id="PS50048"/>
    </source>
</evidence>
<dbReference type="AlphaFoldDB" id="A0A9P6WCB1"/>
<name>A0A9P6WCB1_MAUEX</name>
<organism evidence="10 11">
    <name type="scientific">Maudiozyma exigua</name>
    <name type="common">Yeast</name>
    <name type="synonym">Kazachstania exigua</name>
    <dbReference type="NCBI Taxonomy" id="34358"/>
    <lineage>
        <taxon>Eukaryota</taxon>
        <taxon>Fungi</taxon>
        <taxon>Dikarya</taxon>
        <taxon>Ascomycota</taxon>
        <taxon>Saccharomycotina</taxon>
        <taxon>Saccharomycetes</taxon>
        <taxon>Saccharomycetales</taxon>
        <taxon>Saccharomycetaceae</taxon>
        <taxon>Maudiozyma</taxon>
    </lineage>
</organism>
<reference evidence="10 11" key="1">
    <citation type="submission" date="2020-11" db="EMBL/GenBank/DDBJ databases">
        <title>Kefir isolates.</title>
        <authorList>
            <person name="Marcisauskas S."/>
            <person name="Kim Y."/>
            <person name="Blasche S."/>
        </authorList>
    </citation>
    <scope>NUCLEOTIDE SEQUENCE [LARGE SCALE GENOMIC DNA]</scope>
    <source>
        <strain evidence="10 11">OG2</strain>
    </source>
</reference>
<keyword evidence="6" id="KW-0804">Transcription</keyword>
<feature type="compositionally biased region" description="Low complexity" evidence="8">
    <location>
        <begin position="742"/>
        <end position="758"/>
    </location>
</feature>
<dbReference type="InterPro" id="IPR001138">
    <property type="entry name" value="Zn2Cys6_DnaBD"/>
</dbReference>
<dbReference type="PROSITE" id="PS00463">
    <property type="entry name" value="ZN2_CY6_FUNGAL_1"/>
    <property type="match status" value="1"/>
</dbReference>
<feature type="compositionally biased region" description="Polar residues" evidence="8">
    <location>
        <begin position="935"/>
        <end position="952"/>
    </location>
</feature>
<dbReference type="Pfam" id="PF00172">
    <property type="entry name" value="Zn_clus"/>
    <property type="match status" value="1"/>
</dbReference>
<dbReference type="PANTHER" id="PTHR31845">
    <property type="entry name" value="FINGER DOMAIN PROTEIN, PUTATIVE-RELATED"/>
    <property type="match status" value="1"/>
</dbReference>
<keyword evidence="2" id="KW-0479">Metal-binding</keyword>
<dbReference type="PROSITE" id="PS50048">
    <property type="entry name" value="ZN2_CY6_FUNGAL_2"/>
    <property type="match status" value="1"/>
</dbReference>
<dbReference type="PANTHER" id="PTHR31845:SF21">
    <property type="entry name" value="REGULATORY PROTEIN LEU3"/>
    <property type="match status" value="1"/>
</dbReference>
<accession>A0A9P6WCB1</accession>
<sequence length="981" mass="109997">MPQDSNANEHQDMEIFAEPLDSEYLPTSRASSTTADTTNTIPITTTVGTKTDKKETNANNSTNNNSTAGKKTRKFACVECRQQKSKCDAHDRAPLPCTKCAKKNVPCVLKKDFRRTYKRAKNEAIEKRFKELTKSLTNMSSDEILKKIESEQMTLLDNSNFTKEKVHHKRTKTSNSNSTNRYTSQNSFTHLTNTLSPLSNVSYSSSDNNINSTYKSGYISCKTFSKGMTEEQLQCTPKSLGDIYMSSEDIAQLFQEFATKYHQFLPVINLDRGAEKIYALSPCLFWVIILIGLRRKQDSNDLTKRLTVLVKATLAEITISPIIRYTPSESDEPILNVASVYSVQAFLLYTFWPPLTSSLSADTSWNTIGTALFQAIRVGLNTADFSREYATENSELIREQKRTWICCNIVSQFIASSFGFPAYVTFDNLVISSFKENSVSSSNHTSSNSSPAFSNHSNSPVDSAATLRKKTTRVKHSTYIEESEELKQMTRIAYFEYQTVNTMNSNPSKKLGMVDNIEKLPLLNVLNQQLSELEINLEEHNYMDNIRKFSLLVAKVHLLTYHFIDSDSNPSNKNVSFETKCGLVKLYNAAINLITHTHQMYESDPSLVKYFPNFFILNIWQTACIVSKLVNSSLSDSIDIERGKIAYQNAIMLTYKASILKHDMAYRSSGIMRSIWSLFSNMYQEWKEEQTNPTGKPENRSSEFNLDIIVKSRMSVSVFFDCLYILKEKCGMAKLAREKNQSEANGTEGNTNNESNGSAEDDDEDEEAANGNENDGVKNIAHPERRARRIIETIPLDPNPINAAAIKSNRYDLSSTATSPVLSVGQKSRLGTQSLLGQSRTPSLLGTPLRTLNDLSSSELINRANVNLDSASRVNSNTTALDSSQLQQGREPSLTNADTVDVLQNNIADSNIKLSYENNEDTSKNIIDNALGLNAGNTTDTSSNGNKESPNSIMANWDNWQSDMVWKDVDILMNEFAFNPN</sequence>
<feature type="compositionally biased region" description="Low complexity" evidence="8">
    <location>
        <begin position="57"/>
        <end position="68"/>
    </location>
</feature>
<dbReference type="Proteomes" id="UP000750334">
    <property type="component" value="Unassembled WGS sequence"/>
</dbReference>
<dbReference type="CDD" id="cd00067">
    <property type="entry name" value="GAL4"/>
    <property type="match status" value="1"/>
</dbReference>
<feature type="region of interest" description="Disordered" evidence="8">
    <location>
        <begin position="163"/>
        <end position="183"/>
    </location>
</feature>
<dbReference type="GO" id="GO:0000981">
    <property type="term" value="F:DNA-binding transcription factor activity, RNA polymerase II-specific"/>
    <property type="evidence" value="ECO:0007669"/>
    <property type="project" value="InterPro"/>
</dbReference>
<feature type="compositionally biased region" description="Low complexity" evidence="8">
    <location>
        <begin position="173"/>
        <end position="183"/>
    </location>
</feature>
<dbReference type="CDD" id="cd12148">
    <property type="entry name" value="fungal_TF_MHR"/>
    <property type="match status" value="1"/>
</dbReference>
<feature type="domain" description="Zn(2)-C6 fungal-type" evidence="9">
    <location>
        <begin position="76"/>
        <end position="109"/>
    </location>
</feature>
<dbReference type="GO" id="GO:0005634">
    <property type="term" value="C:nucleus"/>
    <property type="evidence" value="ECO:0007669"/>
    <property type="project" value="UniProtKB-SubCell"/>
</dbReference>
<evidence type="ECO:0000313" key="10">
    <source>
        <dbReference type="EMBL" id="KAG0669087.1"/>
    </source>
</evidence>
<keyword evidence="4" id="KW-0805">Transcription regulation</keyword>
<feature type="compositionally biased region" description="Acidic residues" evidence="8">
    <location>
        <begin position="759"/>
        <end position="768"/>
    </location>
</feature>
<gene>
    <name evidence="10" type="ORF">C6P45_004159</name>
</gene>
<dbReference type="GO" id="GO:0008270">
    <property type="term" value="F:zinc ion binding"/>
    <property type="evidence" value="ECO:0007669"/>
    <property type="project" value="InterPro"/>
</dbReference>
<dbReference type="GO" id="GO:0000976">
    <property type="term" value="F:transcription cis-regulatory region binding"/>
    <property type="evidence" value="ECO:0007669"/>
    <property type="project" value="TreeGrafter"/>
</dbReference>
<dbReference type="Gene3D" id="4.10.240.10">
    <property type="entry name" value="Zn(2)-C6 fungal-type DNA-binding domain"/>
    <property type="match status" value="1"/>
</dbReference>
<evidence type="ECO:0000256" key="2">
    <source>
        <dbReference type="ARBA" id="ARBA00022723"/>
    </source>
</evidence>
<comment type="subcellular location">
    <subcellularLocation>
        <location evidence="1">Nucleus</location>
    </subcellularLocation>
</comment>
<keyword evidence="3" id="KW-0862">Zinc</keyword>
<evidence type="ECO:0000256" key="3">
    <source>
        <dbReference type="ARBA" id="ARBA00022833"/>
    </source>
</evidence>
<dbReference type="FunFam" id="4.10.240.10:FF:000003">
    <property type="entry name" value="C6 transcription factor (Leu3)"/>
    <property type="match status" value="1"/>
</dbReference>
<feature type="region of interest" description="Disordered" evidence="8">
    <location>
        <begin position="931"/>
        <end position="952"/>
    </location>
</feature>
<evidence type="ECO:0000256" key="7">
    <source>
        <dbReference type="ARBA" id="ARBA00023242"/>
    </source>
</evidence>
<evidence type="ECO:0000256" key="5">
    <source>
        <dbReference type="ARBA" id="ARBA00023125"/>
    </source>
</evidence>
<proteinExistence type="predicted"/>
<protein>
    <recommendedName>
        <fullName evidence="9">Zn(2)-C6 fungal-type domain-containing protein</fullName>
    </recommendedName>
</protein>
<feature type="region of interest" description="Disordered" evidence="8">
    <location>
        <begin position="738"/>
        <end position="784"/>
    </location>
</feature>
<feature type="compositionally biased region" description="Low complexity" evidence="8">
    <location>
        <begin position="27"/>
        <end position="49"/>
    </location>
</feature>
<keyword evidence="5" id="KW-0238">DNA-binding</keyword>
<dbReference type="SUPFAM" id="SSF57701">
    <property type="entry name" value="Zn2/Cys6 DNA-binding domain"/>
    <property type="match status" value="1"/>
</dbReference>